<dbReference type="AlphaFoldDB" id="A0A212EUS0"/>
<dbReference type="GO" id="GO:0005576">
    <property type="term" value="C:extracellular region"/>
    <property type="evidence" value="ECO:0007669"/>
    <property type="project" value="TreeGrafter"/>
</dbReference>
<dbReference type="InterPro" id="IPR036430">
    <property type="entry name" value="RNase_T2-like_sf"/>
</dbReference>
<dbReference type="InterPro" id="IPR033130">
    <property type="entry name" value="RNase_T2_His_AS_2"/>
</dbReference>
<comment type="caution">
    <text evidence="3">The sequence shown here is derived from an EMBL/GenBank/DDBJ whole genome shotgun (WGS) entry which is preliminary data.</text>
</comment>
<comment type="similarity">
    <text evidence="1 2">Belongs to the RNase T2 family.</text>
</comment>
<name>A0A212EUS0_DANPL</name>
<evidence type="ECO:0000256" key="2">
    <source>
        <dbReference type="RuleBase" id="RU004328"/>
    </source>
</evidence>
<gene>
    <name evidence="3" type="ORF">KGM_212000</name>
</gene>
<dbReference type="PANTHER" id="PTHR11240:SF22">
    <property type="entry name" value="RIBONUCLEASE T2"/>
    <property type="match status" value="1"/>
</dbReference>
<dbReference type="SUPFAM" id="SSF55895">
    <property type="entry name" value="Ribonuclease Rh-like"/>
    <property type="match status" value="1"/>
</dbReference>
<dbReference type="STRING" id="278856.A0A212EUS0"/>
<dbReference type="PANTHER" id="PTHR11240">
    <property type="entry name" value="RIBONUCLEASE T2"/>
    <property type="match status" value="1"/>
</dbReference>
<proteinExistence type="inferred from homology"/>
<evidence type="ECO:0000313" key="3">
    <source>
        <dbReference type="EMBL" id="OWR45207.1"/>
    </source>
</evidence>
<evidence type="ECO:0000256" key="1">
    <source>
        <dbReference type="ARBA" id="ARBA00007469"/>
    </source>
</evidence>
<dbReference type="InterPro" id="IPR001568">
    <property type="entry name" value="RNase_T2-like"/>
</dbReference>
<sequence length="299" mass="33329">MNAGLTDDAAYIFNGTPSSGRWNIRESVVREPVQRHFYSVLECKLKLYTLPSSGELFFGTRGTSPGRSNSGRVSLTQTNFGGNSVWDESHPNRAPVQPPPVRVRPGVNPQFPATSNSSLYQPQPIGPNVLKSTAVTTSRASSQLCVDNTATMPKTIACAEHCFDYFKIAVAWSPGYAYKEWKKGLQNRFVDNKILGPLENTWYTVLAKGWSDNTKFWEHEFNKHGSCASRSSVIGDDVNYFKRTLELFNQLYIGTTLYGNGHRVGGTVYLKNIVDIIEDRIGATIQYNLVTNEHTDEST</sequence>
<dbReference type="Gene3D" id="3.90.730.10">
    <property type="entry name" value="Ribonuclease T2-like"/>
    <property type="match status" value="1"/>
</dbReference>
<reference evidence="3 4" key="1">
    <citation type="journal article" date="2011" name="Cell">
        <title>The monarch butterfly genome yields insights into long-distance migration.</title>
        <authorList>
            <person name="Zhan S."/>
            <person name="Merlin C."/>
            <person name="Boore J.L."/>
            <person name="Reppert S.M."/>
        </authorList>
    </citation>
    <scope>NUCLEOTIDE SEQUENCE [LARGE SCALE GENOMIC DNA]</scope>
    <source>
        <strain evidence="3">F-2</strain>
    </source>
</reference>
<protein>
    <submittedName>
        <fullName evidence="3">Ribonuclease T2 domain protein</fullName>
    </submittedName>
</protein>
<dbReference type="Proteomes" id="UP000007151">
    <property type="component" value="Unassembled WGS sequence"/>
</dbReference>
<dbReference type="GO" id="GO:0006401">
    <property type="term" value="P:RNA catabolic process"/>
    <property type="evidence" value="ECO:0007669"/>
    <property type="project" value="TreeGrafter"/>
</dbReference>
<dbReference type="PROSITE" id="PS00531">
    <property type="entry name" value="RNASE_T2_2"/>
    <property type="match status" value="1"/>
</dbReference>
<accession>A0A212EUS0</accession>
<evidence type="ECO:0000313" key="4">
    <source>
        <dbReference type="Proteomes" id="UP000007151"/>
    </source>
</evidence>
<dbReference type="Pfam" id="PF00445">
    <property type="entry name" value="Ribonuclease_T2"/>
    <property type="match status" value="1"/>
</dbReference>
<keyword evidence="4" id="KW-1185">Reference proteome</keyword>
<dbReference type="GO" id="GO:0033897">
    <property type="term" value="F:ribonuclease T2 activity"/>
    <property type="evidence" value="ECO:0007669"/>
    <property type="project" value="InterPro"/>
</dbReference>
<dbReference type="GO" id="GO:0003723">
    <property type="term" value="F:RNA binding"/>
    <property type="evidence" value="ECO:0007669"/>
    <property type="project" value="InterPro"/>
</dbReference>
<organism evidence="3 4">
    <name type="scientific">Danaus plexippus plexippus</name>
    <dbReference type="NCBI Taxonomy" id="278856"/>
    <lineage>
        <taxon>Eukaryota</taxon>
        <taxon>Metazoa</taxon>
        <taxon>Ecdysozoa</taxon>
        <taxon>Arthropoda</taxon>
        <taxon>Hexapoda</taxon>
        <taxon>Insecta</taxon>
        <taxon>Pterygota</taxon>
        <taxon>Neoptera</taxon>
        <taxon>Endopterygota</taxon>
        <taxon>Lepidoptera</taxon>
        <taxon>Glossata</taxon>
        <taxon>Ditrysia</taxon>
        <taxon>Papilionoidea</taxon>
        <taxon>Nymphalidae</taxon>
        <taxon>Danainae</taxon>
        <taxon>Danaini</taxon>
        <taxon>Danaina</taxon>
        <taxon>Danaus</taxon>
        <taxon>Danaus</taxon>
    </lineage>
</organism>
<dbReference type="KEGG" id="dpl:KGM_212000"/>
<dbReference type="InParanoid" id="A0A212EUS0"/>
<dbReference type="EMBL" id="AGBW02012330">
    <property type="protein sequence ID" value="OWR45207.1"/>
    <property type="molecule type" value="Genomic_DNA"/>
</dbReference>